<dbReference type="Proteomes" id="UP001597304">
    <property type="component" value="Unassembled WGS sequence"/>
</dbReference>
<accession>A0ABW4KU61</accession>
<dbReference type="SUPFAM" id="SSF48317">
    <property type="entry name" value="Acid phosphatase/Vanadium-dependent haloperoxidase"/>
    <property type="match status" value="1"/>
</dbReference>
<evidence type="ECO:0000313" key="3">
    <source>
        <dbReference type="Proteomes" id="UP001597304"/>
    </source>
</evidence>
<keyword evidence="3" id="KW-1185">Reference proteome</keyword>
<sequence length="137" mass="14279">MLALACAVGLAWWAASLLKHGVTAPRPFMLGLGTDWLKHAHGNGFPSSHASVAAAFAVTALLSPWPRPLRWALALAGALVCWSRIALGVHFPSDVAAAVLLGSLCALLSQIATRQLAVAWHHRTLARSLAAPVGPPS</sequence>
<evidence type="ECO:0000313" key="2">
    <source>
        <dbReference type="EMBL" id="MFD1710306.1"/>
    </source>
</evidence>
<reference evidence="3" key="1">
    <citation type="journal article" date="2019" name="Int. J. Syst. Evol. Microbiol.">
        <title>The Global Catalogue of Microorganisms (GCM) 10K type strain sequencing project: providing services to taxonomists for standard genome sequencing and annotation.</title>
        <authorList>
            <consortium name="The Broad Institute Genomics Platform"/>
            <consortium name="The Broad Institute Genome Sequencing Center for Infectious Disease"/>
            <person name="Wu L."/>
            <person name="Ma J."/>
        </authorList>
    </citation>
    <scope>NUCLEOTIDE SEQUENCE [LARGE SCALE GENOMIC DNA]</scope>
    <source>
        <strain evidence="3">LMG 29247</strain>
    </source>
</reference>
<protein>
    <submittedName>
        <fullName evidence="2">Phosphatase PAP2 family protein</fullName>
    </submittedName>
</protein>
<dbReference type="InterPro" id="IPR000326">
    <property type="entry name" value="PAP2/HPO"/>
</dbReference>
<dbReference type="InterPro" id="IPR036938">
    <property type="entry name" value="PAP2/HPO_sf"/>
</dbReference>
<organism evidence="2 3">
    <name type="scientific">Ottowia flava</name>
    <dbReference type="NCBI Taxonomy" id="2675430"/>
    <lineage>
        <taxon>Bacteria</taxon>
        <taxon>Pseudomonadati</taxon>
        <taxon>Pseudomonadota</taxon>
        <taxon>Betaproteobacteria</taxon>
        <taxon>Burkholderiales</taxon>
        <taxon>Comamonadaceae</taxon>
        <taxon>Ottowia</taxon>
    </lineage>
</organism>
<name>A0ABW4KU61_9BURK</name>
<feature type="domain" description="Phosphatidic acid phosphatase type 2/haloperoxidase" evidence="1">
    <location>
        <begin position="1"/>
        <end position="110"/>
    </location>
</feature>
<dbReference type="PANTHER" id="PTHR14969:SF13">
    <property type="entry name" value="AT30094P"/>
    <property type="match status" value="1"/>
</dbReference>
<dbReference type="Gene3D" id="1.20.144.10">
    <property type="entry name" value="Phosphatidic acid phosphatase type 2/haloperoxidase"/>
    <property type="match status" value="1"/>
</dbReference>
<evidence type="ECO:0000259" key="1">
    <source>
        <dbReference type="SMART" id="SM00014"/>
    </source>
</evidence>
<dbReference type="RefSeq" id="WP_187265611.1">
    <property type="nucleotide sequence ID" value="NZ_JBHUEJ010000015.1"/>
</dbReference>
<dbReference type="EMBL" id="JBHUEJ010000015">
    <property type="protein sequence ID" value="MFD1710306.1"/>
    <property type="molecule type" value="Genomic_DNA"/>
</dbReference>
<dbReference type="PANTHER" id="PTHR14969">
    <property type="entry name" value="SPHINGOSINE-1-PHOSPHATE PHOSPHOHYDROLASE"/>
    <property type="match status" value="1"/>
</dbReference>
<dbReference type="Pfam" id="PF01569">
    <property type="entry name" value="PAP2"/>
    <property type="match status" value="1"/>
</dbReference>
<comment type="caution">
    <text evidence="2">The sequence shown here is derived from an EMBL/GenBank/DDBJ whole genome shotgun (WGS) entry which is preliminary data.</text>
</comment>
<gene>
    <name evidence="2" type="ORF">ACFSF0_06795</name>
</gene>
<proteinExistence type="predicted"/>
<dbReference type="SMART" id="SM00014">
    <property type="entry name" value="acidPPc"/>
    <property type="match status" value="1"/>
</dbReference>